<dbReference type="Gene3D" id="3.90.70.80">
    <property type="match status" value="1"/>
</dbReference>
<proteinExistence type="predicted"/>
<dbReference type="AlphaFoldDB" id="A0AAD8C845"/>
<dbReference type="EMBL" id="JASAOG010000007">
    <property type="protein sequence ID" value="KAK0067448.1"/>
    <property type="molecule type" value="Genomic_DNA"/>
</dbReference>
<name>A0AAD8C845_BIOPF</name>
<dbReference type="Proteomes" id="UP001233172">
    <property type="component" value="Unassembled WGS sequence"/>
</dbReference>
<sequence length="67" mass="7693">MQSHIDAFKHLIDSENVSEYLHKMSQDTAWAETSEIYAAATMVQRPIFILTQITNAKTSILVKFKHL</sequence>
<dbReference type="Pfam" id="PF02338">
    <property type="entry name" value="OTU"/>
    <property type="match status" value="1"/>
</dbReference>
<evidence type="ECO:0000313" key="3">
    <source>
        <dbReference type="Proteomes" id="UP001233172"/>
    </source>
</evidence>
<comment type="caution">
    <text evidence="2">The sequence shown here is derived from an EMBL/GenBank/DDBJ whole genome shotgun (WGS) entry which is preliminary data.</text>
</comment>
<evidence type="ECO:0000313" key="2">
    <source>
        <dbReference type="EMBL" id="KAK0067448.1"/>
    </source>
</evidence>
<accession>A0AAD8C845</accession>
<reference evidence="2" key="2">
    <citation type="submission" date="2023-04" db="EMBL/GenBank/DDBJ databases">
        <authorList>
            <person name="Bu L."/>
            <person name="Lu L."/>
            <person name="Laidemitt M.R."/>
            <person name="Zhang S.M."/>
            <person name="Mutuku M."/>
            <person name="Mkoji G."/>
            <person name="Steinauer M."/>
            <person name="Loker E.S."/>
        </authorList>
    </citation>
    <scope>NUCLEOTIDE SEQUENCE</scope>
    <source>
        <strain evidence="2">KasaAsao</strain>
        <tissue evidence="2">Whole Snail</tissue>
    </source>
</reference>
<feature type="domain" description="OTU" evidence="1">
    <location>
        <begin position="1"/>
        <end position="65"/>
    </location>
</feature>
<protein>
    <recommendedName>
        <fullName evidence="1">OTU domain-containing protein</fullName>
    </recommendedName>
</protein>
<dbReference type="InterPro" id="IPR003323">
    <property type="entry name" value="OTU_dom"/>
</dbReference>
<gene>
    <name evidence="2" type="ORF">Bpfe_002955</name>
</gene>
<reference evidence="2" key="1">
    <citation type="journal article" date="2023" name="PLoS Negl. Trop. Dis.">
        <title>A genome sequence for Biomphalaria pfeifferi, the major vector snail for the human-infecting parasite Schistosoma mansoni.</title>
        <authorList>
            <person name="Bu L."/>
            <person name="Lu L."/>
            <person name="Laidemitt M.R."/>
            <person name="Zhang S.M."/>
            <person name="Mutuku M."/>
            <person name="Mkoji G."/>
            <person name="Steinauer M."/>
            <person name="Loker E.S."/>
        </authorList>
    </citation>
    <scope>NUCLEOTIDE SEQUENCE</scope>
    <source>
        <strain evidence="2">KasaAsao</strain>
    </source>
</reference>
<organism evidence="2 3">
    <name type="scientific">Biomphalaria pfeifferi</name>
    <name type="common">Bloodfluke planorb</name>
    <name type="synonym">Freshwater snail</name>
    <dbReference type="NCBI Taxonomy" id="112525"/>
    <lineage>
        <taxon>Eukaryota</taxon>
        <taxon>Metazoa</taxon>
        <taxon>Spiralia</taxon>
        <taxon>Lophotrochozoa</taxon>
        <taxon>Mollusca</taxon>
        <taxon>Gastropoda</taxon>
        <taxon>Heterobranchia</taxon>
        <taxon>Euthyneura</taxon>
        <taxon>Panpulmonata</taxon>
        <taxon>Hygrophila</taxon>
        <taxon>Lymnaeoidea</taxon>
        <taxon>Planorbidae</taxon>
        <taxon>Biomphalaria</taxon>
    </lineage>
</organism>
<evidence type="ECO:0000259" key="1">
    <source>
        <dbReference type="Pfam" id="PF02338"/>
    </source>
</evidence>
<keyword evidence="3" id="KW-1185">Reference proteome</keyword>